<evidence type="ECO:0000313" key="1">
    <source>
        <dbReference type="Proteomes" id="UP000515154"/>
    </source>
</evidence>
<sequence length="172" mass="19327">MTRKILIECSSNNDAPIFSLAWHCTGNYILTSIAPPGNYVILVDTRVDIFALFQDSTFRRITLNSSVQYISWDTINPEQFFVGGNGGCLHLAKISGEIVFTHQGYRAVGLHCTKTGMALIADSHRRVVSCNLINMSFDTLFQEERSIVAMELDSKEEYIALTLHNSVQNEIY</sequence>
<dbReference type="KEGG" id="osn:118761513"/>
<evidence type="ECO:0000313" key="4">
    <source>
        <dbReference type="RefSeq" id="XP_036355405.1"/>
    </source>
</evidence>
<accession>A0A7E6EKA9</accession>
<dbReference type="KEGG" id="osn:118761207"/>
<proteinExistence type="predicted"/>
<evidence type="ECO:0000313" key="3">
    <source>
        <dbReference type="RefSeq" id="XP_036354839.1"/>
    </source>
</evidence>
<dbReference type="SUPFAM" id="SSF101898">
    <property type="entry name" value="NHL repeat"/>
    <property type="match status" value="1"/>
</dbReference>
<dbReference type="Proteomes" id="UP000515154">
    <property type="component" value="Unplaced"/>
</dbReference>
<evidence type="ECO:0000313" key="2">
    <source>
        <dbReference type="RefSeq" id="XP_036354555.1"/>
    </source>
</evidence>
<organism evidence="1 4">
    <name type="scientific">Octopus sinensis</name>
    <name type="common">East Asian common octopus</name>
    <dbReference type="NCBI Taxonomy" id="2607531"/>
    <lineage>
        <taxon>Eukaryota</taxon>
        <taxon>Metazoa</taxon>
        <taxon>Spiralia</taxon>
        <taxon>Lophotrochozoa</taxon>
        <taxon>Mollusca</taxon>
        <taxon>Cephalopoda</taxon>
        <taxon>Coleoidea</taxon>
        <taxon>Octopodiformes</taxon>
        <taxon>Octopoda</taxon>
        <taxon>Incirrata</taxon>
        <taxon>Octopodidae</taxon>
        <taxon>Octopus</taxon>
    </lineage>
</organism>
<keyword evidence="1" id="KW-1185">Reference proteome</keyword>
<name>A0A7E6EKA9_9MOLL</name>
<protein>
    <submittedName>
        <fullName evidence="2">Uncharacterized protein LOC118761021</fullName>
    </submittedName>
    <submittedName>
        <fullName evidence="3">Uncharacterized protein LOC118761207</fullName>
    </submittedName>
    <submittedName>
        <fullName evidence="4">Uncharacterized protein LOC118761513</fullName>
    </submittedName>
</protein>
<dbReference type="RefSeq" id="XP_036354555.1">
    <property type="nucleotide sequence ID" value="XM_036498662.1"/>
</dbReference>
<dbReference type="AlphaFoldDB" id="A0A7E6EKA9"/>
<dbReference type="RefSeq" id="XP_036355405.1">
    <property type="nucleotide sequence ID" value="XM_036499512.1"/>
</dbReference>
<gene>
    <name evidence="4" type="primary">LOC118761513</name>
    <name evidence="2" type="synonym">LOC118761021</name>
    <name evidence="3" type="synonym">LOC118761207</name>
</gene>
<dbReference type="RefSeq" id="XP_036354839.1">
    <property type="nucleotide sequence ID" value="XM_036498946.1"/>
</dbReference>
<reference evidence="2 3" key="1">
    <citation type="submission" date="2025-08" db="UniProtKB">
        <authorList>
            <consortium name="RefSeq"/>
        </authorList>
    </citation>
    <scope>IDENTIFICATION</scope>
</reference>
<dbReference type="KEGG" id="osn:118761021"/>